<feature type="compositionally biased region" description="Basic and acidic residues" evidence="1">
    <location>
        <begin position="30"/>
        <end position="51"/>
    </location>
</feature>
<accession>A0AAD3D4X2</accession>
<evidence type="ECO:0000259" key="2">
    <source>
        <dbReference type="Pfam" id="PF22749"/>
    </source>
</evidence>
<dbReference type="InterPro" id="IPR053858">
    <property type="entry name" value="Arb2_dom"/>
</dbReference>
<reference evidence="3 4" key="1">
    <citation type="journal article" date="2021" name="Sci. Rep.">
        <title>The genome of the diatom Chaetoceros tenuissimus carries an ancient integrated fragment of an extant virus.</title>
        <authorList>
            <person name="Hongo Y."/>
            <person name="Kimura K."/>
            <person name="Takaki Y."/>
            <person name="Yoshida Y."/>
            <person name="Baba S."/>
            <person name="Kobayashi G."/>
            <person name="Nagasaki K."/>
            <person name="Hano T."/>
            <person name="Tomaru Y."/>
        </authorList>
    </citation>
    <scope>NUCLEOTIDE SEQUENCE [LARGE SCALE GENOMIC DNA]</scope>
    <source>
        <strain evidence="3 4">NIES-3715</strain>
    </source>
</reference>
<name>A0AAD3D4X2_9STRA</name>
<evidence type="ECO:0000313" key="3">
    <source>
        <dbReference type="EMBL" id="GFH57926.1"/>
    </source>
</evidence>
<dbReference type="PANTHER" id="PTHR21357:SF4">
    <property type="entry name" value="FAM172 FAMILY PROTEIN HOMOLOG CG10038"/>
    <property type="match status" value="1"/>
</dbReference>
<dbReference type="GO" id="GO:0005634">
    <property type="term" value="C:nucleus"/>
    <property type="evidence" value="ECO:0007669"/>
    <property type="project" value="TreeGrafter"/>
</dbReference>
<feature type="region of interest" description="Disordered" evidence="1">
    <location>
        <begin position="1"/>
        <end position="51"/>
    </location>
</feature>
<dbReference type="GO" id="GO:0035197">
    <property type="term" value="F:siRNA binding"/>
    <property type="evidence" value="ECO:0007669"/>
    <property type="project" value="TreeGrafter"/>
</dbReference>
<dbReference type="GO" id="GO:0031048">
    <property type="term" value="P:regulatory ncRNA-mediated heterochromatin formation"/>
    <property type="evidence" value="ECO:0007669"/>
    <property type="project" value="TreeGrafter"/>
</dbReference>
<proteinExistence type="predicted"/>
<keyword evidence="4" id="KW-1185">Reference proteome</keyword>
<feature type="domain" description="Arb2" evidence="2">
    <location>
        <begin position="368"/>
        <end position="434"/>
    </location>
</feature>
<gene>
    <name evidence="3" type="ORF">CTEN210_14402</name>
</gene>
<feature type="compositionally biased region" description="Basic and acidic residues" evidence="1">
    <location>
        <begin position="1"/>
        <end position="12"/>
    </location>
</feature>
<sequence length="497" mass="56718">MPTQTKTDEKNTITDSEANTKLHIQHPHSSHNDEEKGSVQTEKGCEERDKRSGAGKVIVDFPKQVYRKDSITKTSDKPCIFPSILKSLRELFANLFYEKPPTSPYAYRVKPKVMLEGCSTVHEHYKRIDDVLQLVKNEKSLKGLEMVGFTYVFIPCESHPNETCTIEKYGAQTCQCGTRLKHIASENFITKENRLRYISDGPMYEVITRLCQEYAQELMMKEATLHWVSVCEVITKGNPIRILVDQDYPVFAEECHGLSHGSTHHTAKEQDDISKNGEGVDRSGLETFLITTGKGKVRAGIFSRQHLLISSIESSTALPMVRDAKSRNMNIAILDPNARGDRVGMATYEQSMRVLFGHKDKTNTVNIGDVYILAHSASGSQLTRYLQTNGEHILPRIKAIAFTDSNHSIQWLKNHSHISSFFESDSTIYVRSSNEYRDEDWKSRKPGDVVNINKDENWLHRFGRTFTIEAGTSDHSLINFTSHHHIWKHFDRLRTKK</sequence>
<dbReference type="AlphaFoldDB" id="A0AAD3D4X2"/>
<dbReference type="PANTHER" id="PTHR21357">
    <property type="entry name" value="FAM172 FAMILY PROTEIN HOMOLOG CG10038"/>
    <property type="match status" value="1"/>
</dbReference>
<comment type="caution">
    <text evidence="3">The sequence shown here is derived from an EMBL/GenBank/DDBJ whole genome shotgun (WGS) entry which is preliminary data.</text>
</comment>
<dbReference type="Proteomes" id="UP001054902">
    <property type="component" value="Unassembled WGS sequence"/>
</dbReference>
<protein>
    <recommendedName>
        <fullName evidence="2">Arb2 domain-containing protein</fullName>
    </recommendedName>
</protein>
<organism evidence="3 4">
    <name type="scientific">Chaetoceros tenuissimus</name>
    <dbReference type="NCBI Taxonomy" id="426638"/>
    <lineage>
        <taxon>Eukaryota</taxon>
        <taxon>Sar</taxon>
        <taxon>Stramenopiles</taxon>
        <taxon>Ochrophyta</taxon>
        <taxon>Bacillariophyta</taxon>
        <taxon>Coscinodiscophyceae</taxon>
        <taxon>Chaetocerotophycidae</taxon>
        <taxon>Chaetocerotales</taxon>
        <taxon>Chaetocerotaceae</taxon>
        <taxon>Chaetoceros</taxon>
    </lineage>
</organism>
<evidence type="ECO:0000256" key="1">
    <source>
        <dbReference type="SAM" id="MobiDB-lite"/>
    </source>
</evidence>
<evidence type="ECO:0000313" key="4">
    <source>
        <dbReference type="Proteomes" id="UP001054902"/>
    </source>
</evidence>
<dbReference type="InterPro" id="IPR048263">
    <property type="entry name" value="Arb2"/>
</dbReference>
<dbReference type="Pfam" id="PF22749">
    <property type="entry name" value="Arb2"/>
    <property type="match status" value="1"/>
</dbReference>
<dbReference type="EMBL" id="BLLK01000060">
    <property type="protein sequence ID" value="GFH57926.1"/>
    <property type="molecule type" value="Genomic_DNA"/>
</dbReference>